<dbReference type="InterPro" id="IPR056690">
    <property type="entry name" value="DUF7788"/>
</dbReference>
<name>A0ABD3CMH6_9LAMI</name>
<dbReference type="Pfam" id="PF25043">
    <property type="entry name" value="DUF7788"/>
    <property type="match status" value="1"/>
</dbReference>
<dbReference type="Proteomes" id="UP001632038">
    <property type="component" value="Unassembled WGS sequence"/>
</dbReference>
<reference evidence="4" key="1">
    <citation type="journal article" date="2024" name="IScience">
        <title>Strigolactones Initiate the Formation of Haustorium-like Structures in Castilleja.</title>
        <authorList>
            <person name="Buerger M."/>
            <person name="Peterson D."/>
            <person name="Chory J."/>
        </authorList>
    </citation>
    <scope>NUCLEOTIDE SEQUENCE [LARGE SCALE GENOMIC DNA]</scope>
</reference>
<keyword evidence="4" id="KW-1185">Reference proteome</keyword>
<evidence type="ECO:0000259" key="1">
    <source>
        <dbReference type="Pfam" id="PF11443"/>
    </source>
</evidence>
<dbReference type="Pfam" id="PF11443">
    <property type="entry name" value="DUF2828"/>
    <property type="match status" value="1"/>
</dbReference>
<sequence length="451" mass="52949">MFYSSYTNGESEENLSKLRYETKEFGISKRVVDIYNSDPDFKFLHDRVSDYFAHCFKSDMKEVLSNSSKKISQAAKWFPLLYSKYDRFYLLGESVAKKVFPRDEYPEYQGVEEADYTNRVRDRLRTQVLEPLREALELPELYMEENDWGSIPYDRISSDAMSLYTDKFLEHDGDRFKEYIKNVKTGKAEIMPSTLLPHEMSGRLHYETNHWYTDRWKEWYWMERDTEGKGMWKRRLGDLKWNRMVRDMSEKGKLNNCLAICFVPDAMARDNTHATVALGVLVSELSSSKRGEVRLITFNKDPVFQRVRGRSFVEKTKFMEKTHKEYNLVPDLQKVFNRLLQVAVDGLLEADDMIKRVFVFSDKMEYHDYEAIVRMFRENGYGECVPEIVFWNMGKTEKAPVQASQTGVALVSGFSNNLMTFLMGYDGIFNPEAVMEAAISGQEYQKLQVFD</sequence>
<evidence type="ECO:0000259" key="2">
    <source>
        <dbReference type="Pfam" id="PF25043"/>
    </source>
</evidence>
<proteinExistence type="predicted"/>
<dbReference type="InterPro" id="IPR011205">
    <property type="entry name" value="UCP015417_vWA"/>
</dbReference>
<dbReference type="AlphaFoldDB" id="A0ABD3CMH6"/>
<comment type="caution">
    <text evidence="3">The sequence shown here is derived from an EMBL/GenBank/DDBJ whole genome shotgun (WGS) entry which is preliminary data.</text>
</comment>
<evidence type="ECO:0000313" key="3">
    <source>
        <dbReference type="EMBL" id="KAL3631145.1"/>
    </source>
</evidence>
<feature type="domain" description="DUF2828" evidence="1">
    <location>
        <begin position="15"/>
        <end position="254"/>
    </location>
</feature>
<gene>
    <name evidence="3" type="ORF">CASFOL_024129</name>
</gene>
<dbReference type="PANTHER" id="PTHR31373:SF17">
    <property type="entry name" value="OS06G0652100 PROTEIN"/>
    <property type="match status" value="1"/>
</dbReference>
<dbReference type="EMBL" id="JAVIJP010000032">
    <property type="protein sequence ID" value="KAL3631145.1"/>
    <property type="molecule type" value="Genomic_DNA"/>
</dbReference>
<organism evidence="3 4">
    <name type="scientific">Castilleja foliolosa</name>
    <dbReference type="NCBI Taxonomy" id="1961234"/>
    <lineage>
        <taxon>Eukaryota</taxon>
        <taxon>Viridiplantae</taxon>
        <taxon>Streptophyta</taxon>
        <taxon>Embryophyta</taxon>
        <taxon>Tracheophyta</taxon>
        <taxon>Spermatophyta</taxon>
        <taxon>Magnoliopsida</taxon>
        <taxon>eudicotyledons</taxon>
        <taxon>Gunneridae</taxon>
        <taxon>Pentapetalae</taxon>
        <taxon>asterids</taxon>
        <taxon>lamiids</taxon>
        <taxon>Lamiales</taxon>
        <taxon>Orobanchaceae</taxon>
        <taxon>Pedicularideae</taxon>
        <taxon>Castillejinae</taxon>
        <taxon>Castilleja</taxon>
    </lineage>
</organism>
<dbReference type="PANTHER" id="PTHR31373">
    <property type="entry name" value="OS06G0652100 PROTEIN"/>
    <property type="match status" value="1"/>
</dbReference>
<dbReference type="PIRSF" id="PIRSF015417">
    <property type="entry name" value="T31B5_30_vWA"/>
    <property type="match status" value="1"/>
</dbReference>
<accession>A0ABD3CMH6</accession>
<protein>
    <submittedName>
        <fullName evidence="3">Uncharacterized protein</fullName>
    </submittedName>
</protein>
<feature type="domain" description="DUF7788" evidence="2">
    <location>
        <begin position="256"/>
        <end position="436"/>
    </location>
</feature>
<dbReference type="InterPro" id="IPR058580">
    <property type="entry name" value="DUF2828"/>
</dbReference>
<evidence type="ECO:0000313" key="4">
    <source>
        <dbReference type="Proteomes" id="UP001632038"/>
    </source>
</evidence>